<name>A0A7T0C3V3_9BACT</name>
<dbReference type="InterPro" id="IPR013758">
    <property type="entry name" value="Topo_IIA_A/C_ab"/>
</dbReference>
<dbReference type="InterPro" id="IPR013757">
    <property type="entry name" value="Topo_IIA_A_a_sf"/>
</dbReference>
<dbReference type="InterPro" id="IPR050220">
    <property type="entry name" value="Type_II_DNA_Topoisomerases"/>
</dbReference>
<dbReference type="GO" id="GO:0005524">
    <property type="term" value="F:ATP binding"/>
    <property type="evidence" value="ECO:0007669"/>
    <property type="project" value="InterPro"/>
</dbReference>
<evidence type="ECO:0000313" key="9">
    <source>
        <dbReference type="EMBL" id="QPJ66057.1"/>
    </source>
</evidence>
<comment type="catalytic activity">
    <reaction evidence="1 7">
        <text>ATP-dependent breakage, passage and rejoining of double-stranded DNA.</text>
        <dbReference type="EC" id="5.6.2.2"/>
    </reaction>
</comment>
<dbReference type="Gene3D" id="3.30.1360.40">
    <property type="match status" value="1"/>
</dbReference>
<dbReference type="InterPro" id="IPR002205">
    <property type="entry name" value="Topo_IIA_dom_A"/>
</dbReference>
<gene>
    <name evidence="9" type="ORF">G3M78_11895</name>
</gene>
<dbReference type="Pfam" id="PF00521">
    <property type="entry name" value="DNA_topoisoIV"/>
    <property type="match status" value="1"/>
</dbReference>
<dbReference type="Pfam" id="PF03989">
    <property type="entry name" value="DNA_gyraseA_C"/>
    <property type="match status" value="4"/>
</dbReference>
<evidence type="ECO:0000259" key="8">
    <source>
        <dbReference type="PROSITE" id="PS52040"/>
    </source>
</evidence>
<protein>
    <recommendedName>
        <fullName evidence="3">DNA topoisomerase (ATP-hydrolyzing)</fullName>
        <ecNumber evidence="3">5.6.2.2</ecNumber>
    </recommendedName>
</protein>
<dbReference type="PANTHER" id="PTHR43493:SF5">
    <property type="entry name" value="DNA GYRASE SUBUNIT A, CHLOROPLASTIC_MITOCHONDRIAL"/>
    <property type="match status" value="1"/>
</dbReference>
<keyword evidence="5 7" id="KW-0238">DNA-binding</keyword>
<dbReference type="GO" id="GO:0003918">
    <property type="term" value="F:DNA topoisomerase type II (double strand cut, ATP-hydrolyzing) activity"/>
    <property type="evidence" value="ECO:0007669"/>
    <property type="project" value="UniProtKB-EC"/>
</dbReference>
<organism evidence="9 10">
    <name type="scientific">Candidatus Nitrohelix vancouverensis</name>
    <dbReference type="NCBI Taxonomy" id="2705534"/>
    <lineage>
        <taxon>Bacteria</taxon>
        <taxon>Pseudomonadati</taxon>
        <taxon>Nitrospinota/Tectimicrobiota group</taxon>
        <taxon>Nitrospinota</taxon>
        <taxon>Nitrospinia</taxon>
        <taxon>Nitrospinales</taxon>
        <taxon>Nitrospinaceae</taxon>
        <taxon>Candidatus Nitrohelix</taxon>
    </lineage>
</organism>
<dbReference type="AlphaFoldDB" id="A0A7T0C3V3"/>
<dbReference type="KEGG" id="nva:G3M78_11895"/>
<dbReference type="Gene3D" id="1.10.268.10">
    <property type="entry name" value="Topoisomerase, domain 3"/>
    <property type="match status" value="1"/>
</dbReference>
<dbReference type="InterPro" id="IPR035516">
    <property type="entry name" value="Gyrase/topoIV_suA_C"/>
</dbReference>
<dbReference type="PROSITE" id="PS52040">
    <property type="entry name" value="TOPO_IIA"/>
    <property type="match status" value="1"/>
</dbReference>
<keyword evidence="4 7" id="KW-0799">Topoisomerase</keyword>
<dbReference type="Gene3D" id="3.90.199.10">
    <property type="entry name" value="Topoisomerase II, domain 5"/>
    <property type="match status" value="1"/>
</dbReference>
<accession>A0A7T0C3V3</accession>
<dbReference type="EMBL" id="CP048620">
    <property type="protein sequence ID" value="QPJ66057.1"/>
    <property type="molecule type" value="Genomic_DNA"/>
</dbReference>
<evidence type="ECO:0000256" key="5">
    <source>
        <dbReference type="ARBA" id="ARBA00023125"/>
    </source>
</evidence>
<evidence type="ECO:0000256" key="7">
    <source>
        <dbReference type="PROSITE-ProRule" id="PRU01384"/>
    </source>
</evidence>
<feature type="domain" description="Topo IIA-type catalytic" evidence="8">
    <location>
        <begin position="30"/>
        <end position="496"/>
    </location>
</feature>
<evidence type="ECO:0000256" key="2">
    <source>
        <dbReference type="ARBA" id="ARBA00008263"/>
    </source>
</evidence>
<dbReference type="GO" id="GO:0005737">
    <property type="term" value="C:cytoplasm"/>
    <property type="evidence" value="ECO:0007669"/>
    <property type="project" value="TreeGrafter"/>
</dbReference>
<sequence length="760" mass="84746">MNDVKLSDLQEELENRFLTYALSTIVSRSLPDVRDGLKPIHRRILYAIDQMGVSATAKHVKSAKIIGEVLGKYHPHGDASTYESMVRMAQDFAMRYPLVEGKGNFGSVDGDPAAAYRYTEGRLTPITAFMLADLKKETVDFKLNYDNTLKEPVVLPSQVPNLLVNGSSGIAVGMACSFPSHNLKEINNALIALIEDPEKTVAQLMKHVKGPDFPTGGVLLSSKQDIQSAYEQGLGSLRVRGEWTVESLPKGKQQIVITSIPYGINKSKLIEKIAEIIIAKKLPGLTDVRDESDEKIRIILETKSSIDTDKMVAYILKHTDFETSIQINFNCLNPDGEPKRLSLKEIFRYFLDFRKQVVTRRFEYELRLLEKRLHILIALAKIFNQLDEALKLIRSSSSRKEAHEKIKNAFDLDDDQTTAILEIPLYRLVSLEIDKILAEQKEKQAEKKRIEGILKSPAKVWAEVRSEIEIINEKFGDKRKTKIKTDDSIEFNAEDFVEEEEAFLVVSALGWLRKVKSMPDEATLRFKENDSLLEIVRANSKDMIAFFTNHGMVYVQKAYQFPYSRGGFGDPIQNIFKFTDGEKPLFISTLDGSGAEIASKAKPAKKDKQQSLAFEENSNVSEDQCLTVSTQGYGFRFSLSQISETTRAGRKFASLKSGALLAGVTPVSGDYVFLASEKGKGMMIPLDETPLLTGPGAGVRLIKLIDTELAGFKCVTAKSSATLELDGGKTKEIKMNSVPVYSRGSQGVALSKKLKILSIR</sequence>
<evidence type="ECO:0000256" key="6">
    <source>
        <dbReference type="ARBA" id="ARBA00023235"/>
    </source>
</evidence>
<evidence type="ECO:0000256" key="4">
    <source>
        <dbReference type="ARBA" id="ARBA00023029"/>
    </source>
</evidence>
<dbReference type="Proteomes" id="UP000594464">
    <property type="component" value="Chromosome"/>
</dbReference>
<proteinExistence type="inferred from homology"/>
<dbReference type="PANTHER" id="PTHR43493">
    <property type="entry name" value="DNA GYRASE/TOPOISOMERASE SUBUNIT A"/>
    <property type="match status" value="1"/>
</dbReference>
<evidence type="ECO:0000256" key="3">
    <source>
        <dbReference type="ARBA" id="ARBA00012895"/>
    </source>
</evidence>
<feature type="active site" description="O-(5'-phospho-DNA)-tyrosine intermediate" evidence="7">
    <location>
        <position position="118"/>
    </location>
</feature>
<dbReference type="CDD" id="cd00187">
    <property type="entry name" value="TOP4c"/>
    <property type="match status" value="1"/>
</dbReference>
<keyword evidence="6 7" id="KW-0413">Isomerase</keyword>
<dbReference type="SMART" id="SM00434">
    <property type="entry name" value="TOP4c"/>
    <property type="match status" value="1"/>
</dbReference>
<evidence type="ECO:0000256" key="1">
    <source>
        <dbReference type="ARBA" id="ARBA00000185"/>
    </source>
</evidence>
<dbReference type="GO" id="GO:0003677">
    <property type="term" value="F:DNA binding"/>
    <property type="evidence" value="ECO:0007669"/>
    <property type="project" value="UniProtKB-UniRule"/>
</dbReference>
<dbReference type="NCBIfam" id="NF004044">
    <property type="entry name" value="PRK05561.1"/>
    <property type="match status" value="1"/>
</dbReference>
<dbReference type="Gene3D" id="2.120.10.90">
    <property type="entry name" value="DNA gyrase/topoisomerase IV, subunit A, C-terminal"/>
    <property type="match status" value="1"/>
</dbReference>
<comment type="similarity">
    <text evidence="2">Belongs to the type II topoisomerase GyrA/ParC subunit family.</text>
</comment>
<dbReference type="SUPFAM" id="SSF56719">
    <property type="entry name" value="Type II DNA topoisomerase"/>
    <property type="match status" value="1"/>
</dbReference>
<dbReference type="GO" id="GO:0006265">
    <property type="term" value="P:DNA topological change"/>
    <property type="evidence" value="ECO:0007669"/>
    <property type="project" value="UniProtKB-UniRule"/>
</dbReference>
<dbReference type="EC" id="5.6.2.2" evidence="3"/>
<dbReference type="SUPFAM" id="SSF101904">
    <property type="entry name" value="GyrA/ParC C-terminal domain-like"/>
    <property type="match status" value="1"/>
</dbReference>
<evidence type="ECO:0000313" key="10">
    <source>
        <dbReference type="Proteomes" id="UP000594464"/>
    </source>
</evidence>
<dbReference type="InterPro" id="IPR006691">
    <property type="entry name" value="GyrA/parC_rep"/>
</dbReference>
<reference evidence="10" key="1">
    <citation type="submission" date="2020-02" db="EMBL/GenBank/DDBJ databases">
        <title>Genomic and physiological characterization of two novel Nitrospinaceae genera.</title>
        <authorList>
            <person name="Mueller A.J."/>
            <person name="Jung M.-Y."/>
            <person name="Strachan C.R."/>
            <person name="Herbold C.W."/>
            <person name="Kirkegaard R.H."/>
            <person name="Daims H."/>
        </authorList>
    </citation>
    <scope>NUCLEOTIDE SEQUENCE [LARGE SCALE GENOMIC DNA]</scope>
</reference>
<dbReference type="GO" id="GO:0009330">
    <property type="term" value="C:DNA topoisomerase type II (double strand cut, ATP-hydrolyzing) complex"/>
    <property type="evidence" value="ECO:0007669"/>
    <property type="project" value="TreeGrafter"/>
</dbReference>
<dbReference type="InterPro" id="IPR013760">
    <property type="entry name" value="Topo_IIA-like_dom_sf"/>
</dbReference>